<dbReference type="GO" id="GO:0005886">
    <property type="term" value="C:plasma membrane"/>
    <property type="evidence" value="ECO:0007669"/>
    <property type="project" value="UniProtKB-SubCell"/>
</dbReference>
<proteinExistence type="inferred from homology"/>
<protein>
    <submittedName>
        <fullName evidence="8">Chromate transporter</fullName>
    </submittedName>
</protein>
<dbReference type="InterPro" id="IPR052518">
    <property type="entry name" value="CHR_Transporter"/>
</dbReference>
<feature type="transmembrane region" description="Helical" evidence="7">
    <location>
        <begin position="176"/>
        <end position="194"/>
    </location>
</feature>
<dbReference type="EMBL" id="CP035758">
    <property type="protein sequence ID" value="QBD80977.1"/>
    <property type="molecule type" value="Genomic_DNA"/>
</dbReference>
<sequence length="207" mass="22430">MTHSKPPASRPGVWQLLRIWGSIGLQSFGGGASTTFLIQDAFIEKYGWLTEEDFSRLWNLSLFTPGINLVAMTALIGRRLGGLWGMLASLLGLLLPSATITCLLTAGFTLIEHFPAVQAILRGVVPATAGIMLLVAIRFAAPQFELVRKEGLWRQLASVLIILGCALAIIVWQASVILVLLAASLAGIAIFTPWQQRPGRQTSPRQD</sequence>
<reference evidence="8 9" key="1">
    <citation type="submission" date="2019-01" db="EMBL/GenBank/DDBJ databases">
        <title>Ktedonosporobacter rubrisoli SCAWS-G2.</title>
        <authorList>
            <person name="Huang Y."/>
            <person name="Yan B."/>
        </authorList>
    </citation>
    <scope>NUCLEOTIDE SEQUENCE [LARGE SCALE GENOMIC DNA]</scope>
    <source>
        <strain evidence="8 9">SCAWS-G2</strain>
    </source>
</reference>
<keyword evidence="4 7" id="KW-0812">Transmembrane</keyword>
<keyword evidence="3" id="KW-1003">Cell membrane</keyword>
<comment type="similarity">
    <text evidence="2">Belongs to the chromate ion transporter (CHR) (TC 2.A.51) family.</text>
</comment>
<evidence type="ECO:0000256" key="1">
    <source>
        <dbReference type="ARBA" id="ARBA00004651"/>
    </source>
</evidence>
<dbReference type="RefSeq" id="WP_129892039.1">
    <property type="nucleotide sequence ID" value="NZ_CP035758.1"/>
</dbReference>
<name>A0A4P6JYZ2_KTERU</name>
<evidence type="ECO:0000256" key="6">
    <source>
        <dbReference type="ARBA" id="ARBA00023136"/>
    </source>
</evidence>
<evidence type="ECO:0000256" key="4">
    <source>
        <dbReference type="ARBA" id="ARBA00022692"/>
    </source>
</evidence>
<gene>
    <name evidence="8" type="ORF">EPA93_35420</name>
</gene>
<evidence type="ECO:0000256" key="2">
    <source>
        <dbReference type="ARBA" id="ARBA00005262"/>
    </source>
</evidence>
<keyword evidence="5 7" id="KW-1133">Transmembrane helix</keyword>
<accession>A0A4P6JYZ2</accession>
<dbReference type="Pfam" id="PF02417">
    <property type="entry name" value="Chromate_transp"/>
    <property type="match status" value="1"/>
</dbReference>
<feature type="transmembrane region" description="Helical" evidence="7">
    <location>
        <begin position="120"/>
        <end position="140"/>
    </location>
</feature>
<organism evidence="8 9">
    <name type="scientific">Ktedonosporobacter rubrisoli</name>
    <dbReference type="NCBI Taxonomy" id="2509675"/>
    <lineage>
        <taxon>Bacteria</taxon>
        <taxon>Bacillati</taxon>
        <taxon>Chloroflexota</taxon>
        <taxon>Ktedonobacteria</taxon>
        <taxon>Ktedonobacterales</taxon>
        <taxon>Ktedonosporobacteraceae</taxon>
        <taxon>Ktedonosporobacter</taxon>
    </lineage>
</organism>
<keyword evidence="9" id="KW-1185">Reference proteome</keyword>
<dbReference type="Proteomes" id="UP000290365">
    <property type="component" value="Chromosome"/>
</dbReference>
<dbReference type="InterPro" id="IPR003370">
    <property type="entry name" value="Chromate_transpt"/>
</dbReference>
<dbReference type="GO" id="GO:0015109">
    <property type="term" value="F:chromate transmembrane transporter activity"/>
    <property type="evidence" value="ECO:0007669"/>
    <property type="project" value="InterPro"/>
</dbReference>
<dbReference type="OrthoDB" id="9788907at2"/>
<feature type="transmembrane region" description="Helical" evidence="7">
    <location>
        <begin position="83"/>
        <end position="108"/>
    </location>
</feature>
<comment type="subcellular location">
    <subcellularLocation>
        <location evidence="1">Cell membrane</location>
        <topology evidence="1">Multi-pass membrane protein</topology>
    </subcellularLocation>
</comment>
<dbReference type="PANTHER" id="PTHR43663:SF1">
    <property type="entry name" value="CHROMATE TRANSPORTER"/>
    <property type="match status" value="1"/>
</dbReference>
<dbReference type="AlphaFoldDB" id="A0A4P6JYZ2"/>
<dbReference type="KEGG" id="kbs:EPA93_35420"/>
<dbReference type="PANTHER" id="PTHR43663">
    <property type="entry name" value="CHROMATE TRANSPORT PROTEIN-RELATED"/>
    <property type="match status" value="1"/>
</dbReference>
<keyword evidence="6 7" id="KW-0472">Membrane</keyword>
<evidence type="ECO:0000256" key="5">
    <source>
        <dbReference type="ARBA" id="ARBA00022989"/>
    </source>
</evidence>
<feature type="transmembrane region" description="Helical" evidence="7">
    <location>
        <begin position="57"/>
        <end position="76"/>
    </location>
</feature>
<evidence type="ECO:0000256" key="7">
    <source>
        <dbReference type="SAM" id="Phobius"/>
    </source>
</evidence>
<evidence type="ECO:0000256" key="3">
    <source>
        <dbReference type="ARBA" id="ARBA00022475"/>
    </source>
</evidence>
<evidence type="ECO:0000313" key="8">
    <source>
        <dbReference type="EMBL" id="QBD80977.1"/>
    </source>
</evidence>
<evidence type="ECO:0000313" key="9">
    <source>
        <dbReference type="Proteomes" id="UP000290365"/>
    </source>
</evidence>